<gene>
    <name evidence="1" type="ORF">GPAL_2796</name>
</gene>
<comment type="caution">
    <text evidence="1">The sequence shown here is derived from an EMBL/GenBank/DDBJ whole genome shotgun (WGS) entry which is preliminary data.</text>
</comment>
<dbReference type="AlphaFoldDB" id="K6ZH13"/>
<proteinExistence type="predicted"/>
<protein>
    <submittedName>
        <fullName evidence="1">Uncharacterized protein</fullName>
    </submittedName>
</protein>
<organism evidence="1 2">
    <name type="scientific">Brumicola pallidula DSM 14239 = ACAM 615</name>
    <dbReference type="NCBI Taxonomy" id="1121922"/>
    <lineage>
        <taxon>Bacteria</taxon>
        <taxon>Pseudomonadati</taxon>
        <taxon>Pseudomonadota</taxon>
        <taxon>Gammaproteobacteria</taxon>
        <taxon>Alteromonadales</taxon>
        <taxon>Alteromonadaceae</taxon>
        <taxon>Brumicola</taxon>
    </lineage>
</organism>
<reference evidence="2" key="1">
    <citation type="journal article" date="2014" name="Environ. Microbiol.">
        <title>Comparative genomics of the marine bacterial genus Glaciecola reveals the high degree of genomic diversity and genomic characteristic for cold adaptation.</title>
        <authorList>
            <person name="Qin Q.L."/>
            <person name="Xie B.B."/>
            <person name="Yu Y."/>
            <person name="Shu Y.L."/>
            <person name="Rong J.C."/>
            <person name="Zhang Y.J."/>
            <person name="Zhao D.L."/>
            <person name="Chen X.L."/>
            <person name="Zhang X.Y."/>
            <person name="Chen B."/>
            <person name="Zhou B.C."/>
            <person name="Zhang Y.Z."/>
        </authorList>
    </citation>
    <scope>NUCLEOTIDE SEQUENCE [LARGE SCALE GENOMIC DNA]</scope>
    <source>
        <strain evidence="2">ACAM 615</strain>
    </source>
</reference>
<keyword evidence="2" id="KW-1185">Reference proteome</keyword>
<evidence type="ECO:0000313" key="2">
    <source>
        <dbReference type="Proteomes" id="UP000006251"/>
    </source>
</evidence>
<accession>K6ZH13</accession>
<dbReference type="EMBL" id="BAEQ01000048">
    <property type="protein sequence ID" value="GAC29647.1"/>
    <property type="molecule type" value="Genomic_DNA"/>
</dbReference>
<sequence>MQYKKQADHYGWPIKLAAGFSGNVFIQMAHHATSVMQAPALLGYGVI</sequence>
<dbReference type="RefSeq" id="WP_006012861.1">
    <property type="nucleotide sequence ID" value="NZ_AUAV01000005.1"/>
</dbReference>
<evidence type="ECO:0000313" key="1">
    <source>
        <dbReference type="EMBL" id="GAC29647.1"/>
    </source>
</evidence>
<name>K6ZH13_9ALTE</name>
<dbReference type="Proteomes" id="UP000006251">
    <property type="component" value="Unassembled WGS sequence"/>
</dbReference>